<evidence type="ECO:0000256" key="9">
    <source>
        <dbReference type="RuleBase" id="RU363032"/>
    </source>
</evidence>
<evidence type="ECO:0000259" key="10">
    <source>
        <dbReference type="PROSITE" id="PS50928"/>
    </source>
</evidence>
<feature type="transmembrane region" description="Helical" evidence="9">
    <location>
        <begin position="76"/>
        <end position="99"/>
    </location>
</feature>
<comment type="caution">
    <text evidence="11">The sequence shown here is derived from an EMBL/GenBank/DDBJ whole genome shotgun (WGS) entry which is preliminary data.</text>
</comment>
<dbReference type="PANTHER" id="PTHR32243:SF50">
    <property type="entry name" value="MALTOSE_MALTODEXTRIN TRANSPORT SYSTEM PERMEASE PROTEIN MALG"/>
    <property type="match status" value="1"/>
</dbReference>
<keyword evidence="3 9" id="KW-0813">Transport</keyword>
<comment type="similarity">
    <text evidence="2">Belongs to the binding-protein-dependent transport system permease family. MalFG subfamily.</text>
</comment>
<name>A0ABX3IKJ8_9BACT</name>
<sequence length="518" mass="60159">MIAIIIFVFFLNFLPLFYGTFFAFIPNNSFTLSVLLATLKAKYFYLSLIISVLYAILSSILSTYIALYLSKVLKKILIFLIIGWVIPPYIGVPIFRTFFEKYTDITVNPVLSFVVSILISSWFLIPFSAFFLYSYIKNINQKYLEAFLLDSNNISLYYNKIVIPNIKGAISAVLFLNFISAFKDFQVPWLLLEGGAPMKIGITNKGIIGATTNLEVLIYKFFNQNIDTSKIAAIFTLTITFLSSFYFFRKKIRIKFNISIFNKILAYIWIFTIIAFFLIIINLSFSSSPSIYLKGHFTLDNFQKVFSKDFFNSFFNTFIISFSVSFLGIFLSTYFAFKLLHFRFGKSFLAFFNFSKIFFGLHSLIFIFYIFSKIHILNTFFSVILVITSKNLPFLTLLSFYTFKDFPEELFYLSKLDGLSNNKFFFKILIPNNFPLISSLFLLSTLNSFNSFLPPLLFLYDAKKYPLSLLLYNYVGTISNHYPQWNVFSAISIINLLILIFLSIILIKITDISHLQYY</sequence>
<evidence type="ECO:0000256" key="8">
    <source>
        <dbReference type="ARBA" id="ARBA00023136"/>
    </source>
</evidence>
<dbReference type="PANTHER" id="PTHR32243">
    <property type="entry name" value="MALTOSE TRANSPORT SYSTEM PERMEASE-RELATED"/>
    <property type="match status" value="1"/>
</dbReference>
<evidence type="ECO:0000256" key="2">
    <source>
        <dbReference type="ARBA" id="ARBA00009047"/>
    </source>
</evidence>
<keyword evidence="7 9" id="KW-1133">Transmembrane helix</keyword>
<feature type="transmembrane region" description="Helical" evidence="9">
    <location>
        <begin position="157"/>
        <end position="182"/>
    </location>
</feature>
<dbReference type="PROSITE" id="PS50928">
    <property type="entry name" value="ABC_TM1"/>
    <property type="match status" value="2"/>
</dbReference>
<feature type="transmembrane region" description="Helical" evidence="9">
    <location>
        <begin position="349"/>
        <end position="371"/>
    </location>
</feature>
<feature type="domain" description="ABC transmembrane type-1" evidence="10">
    <location>
        <begin position="314"/>
        <end position="506"/>
    </location>
</feature>
<feature type="transmembrane region" description="Helical" evidence="9">
    <location>
        <begin position="487"/>
        <end position="507"/>
    </location>
</feature>
<keyword evidence="5" id="KW-0762">Sugar transport</keyword>
<dbReference type="RefSeq" id="WP_077197945.1">
    <property type="nucleotide sequence ID" value="NZ_LBFC01000006.1"/>
</dbReference>
<protein>
    <submittedName>
        <fullName evidence="11">ABC transporter permease</fullName>
    </submittedName>
</protein>
<evidence type="ECO:0000256" key="5">
    <source>
        <dbReference type="ARBA" id="ARBA00022597"/>
    </source>
</evidence>
<evidence type="ECO:0000313" key="12">
    <source>
        <dbReference type="Proteomes" id="UP000242616"/>
    </source>
</evidence>
<feature type="transmembrane region" description="Helical" evidence="9">
    <location>
        <begin position="5"/>
        <end position="25"/>
    </location>
</feature>
<reference evidence="11 12" key="1">
    <citation type="submission" date="2015-06" db="EMBL/GenBank/DDBJ databases">
        <title>Genome sequencing of Thermotogales isolates from hydrothermal vents.</title>
        <authorList>
            <person name="Haverkamp T.H."/>
            <person name="Kublanov I.V."/>
            <person name="Nesbo C.L."/>
        </authorList>
    </citation>
    <scope>NUCLEOTIDE SEQUENCE [LARGE SCALE GENOMIC DNA]</scope>
    <source>
        <strain evidence="12">ik275mar</strain>
    </source>
</reference>
<feature type="transmembrane region" description="Helical" evidence="9">
    <location>
        <begin position="424"/>
        <end position="446"/>
    </location>
</feature>
<keyword evidence="12" id="KW-1185">Reference proteome</keyword>
<proteinExistence type="inferred from homology"/>
<evidence type="ECO:0000256" key="4">
    <source>
        <dbReference type="ARBA" id="ARBA00022475"/>
    </source>
</evidence>
<dbReference type="InterPro" id="IPR000515">
    <property type="entry name" value="MetI-like"/>
</dbReference>
<keyword evidence="6 9" id="KW-0812">Transmembrane</keyword>
<feature type="transmembrane region" description="Helical" evidence="9">
    <location>
        <begin position="111"/>
        <end position="136"/>
    </location>
</feature>
<feature type="transmembrane region" description="Helical" evidence="9">
    <location>
        <begin position="260"/>
        <end position="285"/>
    </location>
</feature>
<keyword evidence="4" id="KW-1003">Cell membrane</keyword>
<evidence type="ECO:0000256" key="3">
    <source>
        <dbReference type="ARBA" id="ARBA00022448"/>
    </source>
</evidence>
<accession>A0ABX3IKJ8</accession>
<evidence type="ECO:0000313" key="11">
    <source>
        <dbReference type="EMBL" id="ONN27848.1"/>
    </source>
</evidence>
<feature type="transmembrane region" description="Helical" evidence="9">
    <location>
        <begin position="45"/>
        <end position="69"/>
    </location>
</feature>
<organism evidence="11 12">
    <name type="scientific">Thermosipho affectus</name>
    <dbReference type="NCBI Taxonomy" id="660294"/>
    <lineage>
        <taxon>Bacteria</taxon>
        <taxon>Thermotogati</taxon>
        <taxon>Thermotogota</taxon>
        <taxon>Thermotogae</taxon>
        <taxon>Thermotogales</taxon>
        <taxon>Fervidobacteriaceae</taxon>
        <taxon>Thermosipho</taxon>
    </lineage>
</organism>
<evidence type="ECO:0000256" key="1">
    <source>
        <dbReference type="ARBA" id="ARBA00004651"/>
    </source>
</evidence>
<dbReference type="SUPFAM" id="SSF161098">
    <property type="entry name" value="MetI-like"/>
    <property type="match status" value="2"/>
</dbReference>
<dbReference type="InterPro" id="IPR035906">
    <property type="entry name" value="MetI-like_sf"/>
</dbReference>
<dbReference type="CDD" id="cd06261">
    <property type="entry name" value="TM_PBP2"/>
    <property type="match status" value="1"/>
</dbReference>
<keyword evidence="8 9" id="KW-0472">Membrane</keyword>
<feature type="transmembrane region" description="Helical" evidence="9">
    <location>
        <begin position="231"/>
        <end position="248"/>
    </location>
</feature>
<dbReference type="Proteomes" id="UP000242616">
    <property type="component" value="Unassembled WGS sequence"/>
</dbReference>
<dbReference type="InterPro" id="IPR050901">
    <property type="entry name" value="BP-dep_ABC_trans_perm"/>
</dbReference>
<dbReference type="Pfam" id="PF00528">
    <property type="entry name" value="BPD_transp_1"/>
    <property type="match status" value="1"/>
</dbReference>
<feature type="transmembrane region" description="Helical" evidence="9">
    <location>
        <begin position="314"/>
        <end position="337"/>
    </location>
</feature>
<feature type="transmembrane region" description="Helical" evidence="9">
    <location>
        <begin position="377"/>
        <end position="403"/>
    </location>
</feature>
<dbReference type="EMBL" id="LBFC01000006">
    <property type="protein sequence ID" value="ONN27848.1"/>
    <property type="molecule type" value="Genomic_DNA"/>
</dbReference>
<feature type="domain" description="ABC transmembrane type-1" evidence="10">
    <location>
        <begin position="44"/>
        <end position="247"/>
    </location>
</feature>
<evidence type="ECO:0000256" key="6">
    <source>
        <dbReference type="ARBA" id="ARBA00022692"/>
    </source>
</evidence>
<evidence type="ECO:0000256" key="7">
    <source>
        <dbReference type="ARBA" id="ARBA00022989"/>
    </source>
</evidence>
<dbReference type="Gene3D" id="1.10.3720.10">
    <property type="entry name" value="MetI-like"/>
    <property type="match status" value="2"/>
</dbReference>
<gene>
    <name evidence="11" type="ORF">XJ44_01955</name>
</gene>
<comment type="subcellular location">
    <subcellularLocation>
        <location evidence="1 9">Cell membrane</location>
        <topology evidence="1 9">Multi-pass membrane protein</topology>
    </subcellularLocation>
</comment>